<dbReference type="Proteomes" id="UP000054408">
    <property type="component" value="Unassembled WGS sequence"/>
</dbReference>
<evidence type="ECO:0000256" key="2">
    <source>
        <dbReference type="SAM" id="MobiDB-lite"/>
    </source>
</evidence>
<reference evidence="4 5" key="1">
    <citation type="submission" date="2010-05" db="EMBL/GenBank/DDBJ databases">
        <title>The Genome Sequence of Thecamonas trahens ATCC 50062.</title>
        <authorList>
            <consortium name="The Broad Institute Genome Sequencing Platform"/>
            <person name="Russ C."/>
            <person name="Cuomo C."/>
            <person name="Shea T."/>
            <person name="Young S.K."/>
            <person name="Zeng Q."/>
            <person name="Koehrsen M."/>
            <person name="Haas B."/>
            <person name="Borodovsky M."/>
            <person name="Guigo R."/>
            <person name="Alvarado L."/>
            <person name="Berlin A."/>
            <person name="Bochicchio J."/>
            <person name="Borenstein D."/>
            <person name="Chapman S."/>
            <person name="Chen Z."/>
            <person name="Freedman E."/>
            <person name="Gellesch M."/>
            <person name="Goldberg J."/>
            <person name="Griggs A."/>
            <person name="Gujja S."/>
            <person name="Heilman E."/>
            <person name="Heiman D."/>
            <person name="Hepburn T."/>
            <person name="Howarth C."/>
            <person name="Jen D."/>
            <person name="Larson L."/>
            <person name="Mehta T."/>
            <person name="Park D."/>
            <person name="Pearson M."/>
            <person name="Roberts A."/>
            <person name="Saif S."/>
            <person name="Shenoy N."/>
            <person name="Sisk P."/>
            <person name="Stolte C."/>
            <person name="Sykes S."/>
            <person name="Thomson T."/>
            <person name="Walk T."/>
            <person name="White J."/>
            <person name="Yandava C."/>
            <person name="Burger G."/>
            <person name="Gray M.W."/>
            <person name="Holland P.W.H."/>
            <person name="King N."/>
            <person name="Lang F.B.F."/>
            <person name="Roger A.J."/>
            <person name="Ruiz-Trillo I."/>
            <person name="Lander E."/>
            <person name="Nusbaum C."/>
        </authorList>
    </citation>
    <scope>NUCLEOTIDE SEQUENCE [LARGE SCALE GENOMIC DNA]</scope>
    <source>
        <strain evidence="4 5">ATCC 50062</strain>
    </source>
</reference>
<keyword evidence="1" id="KW-0175">Coiled coil</keyword>
<dbReference type="Pfam" id="PF22675">
    <property type="entry name" value="KH-I_KHDC4-BBP"/>
    <property type="match status" value="1"/>
</dbReference>
<dbReference type="AlphaFoldDB" id="A0A0L0DKQ2"/>
<feature type="region of interest" description="Disordered" evidence="2">
    <location>
        <begin position="361"/>
        <end position="401"/>
    </location>
</feature>
<evidence type="ECO:0000259" key="3">
    <source>
        <dbReference type="Pfam" id="PF22675"/>
    </source>
</evidence>
<dbReference type="GeneID" id="25570142"/>
<protein>
    <recommendedName>
        <fullName evidence="3">KHDC4/BBP-like KH-domain type I domain-containing protein</fullName>
    </recommendedName>
</protein>
<proteinExistence type="predicted"/>
<keyword evidence="5" id="KW-1185">Reference proteome</keyword>
<dbReference type="InterPro" id="IPR055256">
    <property type="entry name" value="KH_1_KHDC4/BBP-like"/>
</dbReference>
<evidence type="ECO:0000256" key="1">
    <source>
        <dbReference type="SAM" id="Coils"/>
    </source>
</evidence>
<feature type="domain" description="KHDC4/BBP-like KH-domain type I" evidence="3">
    <location>
        <begin position="32"/>
        <end position="83"/>
    </location>
</feature>
<gene>
    <name evidence="4" type="ORF">AMSG_12228</name>
</gene>
<name>A0A0L0DKQ2_THETB</name>
<accession>A0A0L0DKQ2</accession>
<dbReference type="Gene3D" id="3.30.1370.10">
    <property type="entry name" value="K Homology domain, type 1"/>
    <property type="match status" value="1"/>
</dbReference>
<organism evidence="4 5">
    <name type="scientific">Thecamonas trahens ATCC 50062</name>
    <dbReference type="NCBI Taxonomy" id="461836"/>
    <lineage>
        <taxon>Eukaryota</taxon>
        <taxon>Apusozoa</taxon>
        <taxon>Apusomonadida</taxon>
        <taxon>Apusomonadidae</taxon>
        <taxon>Thecamonas</taxon>
    </lineage>
</organism>
<feature type="coiled-coil region" evidence="1">
    <location>
        <begin position="7"/>
        <end position="41"/>
    </location>
</feature>
<dbReference type="EMBL" id="GL349476">
    <property type="protein sequence ID" value="KNC52887.1"/>
    <property type="molecule type" value="Genomic_DNA"/>
</dbReference>
<evidence type="ECO:0000313" key="5">
    <source>
        <dbReference type="Proteomes" id="UP000054408"/>
    </source>
</evidence>
<sequence length="423" mass="44951">MALRAKVAALEAEAASARAELEKARAEMAAKRSSLKQLEARTKARVQIRGRGSEKDGKRVLSQGSTEKLHAVITASTEDESHAHKLRNELVLANIRTETVAKRMEAELEHVRSMVDAAPGARERAIKGLQATLDATLRALYDAQDVAAASDAAARTLSTESALIIDAFVSYVEACEVGIAVSAPDPQAEPIAYIQYWRARTVEIVNAHAAQLALDGRVPFDNAMVDYEPPPAAGAAARDRPPPRYDAGAMARARADQLLAAAKSSIRGQSPIIQPRYAGPAYIGIATPPPKPAPPTAQDVVLAALAAKGAPDGVDGGVWLACAREALAELSEYPVDVLAIFTVGRVQLKVAEATAEAKAEAERAAREEAEAAREEAEAERVAREEAEAAREEAEAAREEGDAKARAHVAFLMGKIPDFRTLPS</sequence>
<dbReference type="GO" id="GO:0003723">
    <property type="term" value="F:RNA binding"/>
    <property type="evidence" value="ECO:0007669"/>
    <property type="project" value="InterPro"/>
</dbReference>
<dbReference type="OrthoDB" id="6777263at2759"/>
<dbReference type="InterPro" id="IPR036612">
    <property type="entry name" value="KH_dom_type_1_sf"/>
</dbReference>
<dbReference type="RefSeq" id="XP_013755014.1">
    <property type="nucleotide sequence ID" value="XM_013899560.1"/>
</dbReference>
<evidence type="ECO:0000313" key="4">
    <source>
        <dbReference type="EMBL" id="KNC52887.1"/>
    </source>
</evidence>